<keyword evidence="7" id="KW-0560">Oxidoreductase</keyword>
<keyword evidence="4" id="KW-0677">Repeat</keyword>
<keyword evidence="3" id="KW-0479">Metal-binding</keyword>
<evidence type="ECO:0000256" key="3">
    <source>
        <dbReference type="ARBA" id="ARBA00022723"/>
    </source>
</evidence>
<dbReference type="InterPro" id="IPR041736">
    <property type="entry name" value="4OHPhenylPyrv_dOase_N"/>
</dbReference>
<evidence type="ECO:0000256" key="1">
    <source>
        <dbReference type="ARBA" id="ARBA00001962"/>
    </source>
</evidence>
<comment type="similarity">
    <text evidence="2">Belongs to the 4HPPD family.</text>
</comment>
<keyword evidence="8" id="KW-1185">Reference proteome</keyword>
<accession>A0ABR9TT04</accession>
<dbReference type="Pfam" id="PF00903">
    <property type="entry name" value="Glyoxalase"/>
    <property type="match status" value="1"/>
</dbReference>
<dbReference type="NCBIfam" id="TIGR01263">
    <property type="entry name" value="4HPPD"/>
    <property type="match status" value="1"/>
</dbReference>
<dbReference type="Pfam" id="PF13669">
    <property type="entry name" value="Glyoxalase_4"/>
    <property type="match status" value="1"/>
</dbReference>
<dbReference type="PROSITE" id="PS51819">
    <property type="entry name" value="VOC"/>
    <property type="match status" value="2"/>
</dbReference>
<dbReference type="GO" id="GO:0003868">
    <property type="term" value="F:4-hydroxyphenylpyruvate dioxygenase activity"/>
    <property type="evidence" value="ECO:0007669"/>
    <property type="project" value="UniProtKB-EC"/>
</dbReference>
<evidence type="ECO:0000259" key="6">
    <source>
        <dbReference type="PROSITE" id="PS51819"/>
    </source>
</evidence>
<evidence type="ECO:0000313" key="7">
    <source>
        <dbReference type="EMBL" id="MBE9103509.1"/>
    </source>
</evidence>
<dbReference type="Gene3D" id="3.10.180.10">
    <property type="entry name" value="2,3-Dihydroxybiphenyl 1,2-Dioxygenase, domain 1"/>
    <property type="match status" value="2"/>
</dbReference>
<keyword evidence="7" id="KW-0223">Dioxygenase</keyword>
<dbReference type="InterPro" id="IPR004360">
    <property type="entry name" value="Glyas_Fos-R_dOase_dom"/>
</dbReference>
<dbReference type="InterPro" id="IPR029068">
    <property type="entry name" value="Glyas_Bleomycin-R_OHBP_Dase"/>
</dbReference>
<comment type="caution">
    <text evidence="7">The sequence shown here is derived from an EMBL/GenBank/DDBJ whole genome shotgun (WGS) entry which is preliminary data.</text>
</comment>
<reference evidence="7 8" key="1">
    <citation type="submission" date="2020-10" db="EMBL/GenBank/DDBJ databases">
        <authorList>
            <person name="Castelo-Branco R."/>
            <person name="Eusebio N."/>
            <person name="Adriana R."/>
            <person name="Vieira A."/>
            <person name="Brugerolle De Fraissinette N."/>
            <person name="Rezende De Castro R."/>
            <person name="Schneider M.P."/>
            <person name="Vasconcelos V."/>
            <person name="Leao P.N."/>
        </authorList>
    </citation>
    <scope>NUCLEOTIDE SEQUENCE [LARGE SCALE GENOMIC DNA]</scope>
    <source>
        <strain evidence="7 8">LEGE 07299</strain>
    </source>
</reference>
<evidence type="ECO:0000256" key="5">
    <source>
        <dbReference type="ARBA" id="ARBA00023004"/>
    </source>
</evidence>
<dbReference type="PANTHER" id="PTHR11959:SF1">
    <property type="entry name" value="4-HYDROXYPHENYLPYRUVATE DIOXYGENASE"/>
    <property type="match status" value="1"/>
</dbReference>
<evidence type="ECO:0000313" key="8">
    <source>
        <dbReference type="Proteomes" id="UP000647836"/>
    </source>
</evidence>
<dbReference type="CDD" id="cd07250">
    <property type="entry name" value="HPPD_C_like"/>
    <property type="match status" value="1"/>
</dbReference>
<dbReference type="EMBL" id="JADEXF010000010">
    <property type="protein sequence ID" value="MBE9103509.1"/>
    <property type="molecule type" value="Genomic_DNA"/>
</dbReference>
<dbReference type="PANTHER" id="PTHR11959">
    <property type="entry name" value="4-HYDROXYPHENYLPYRUVATE DIOXYGENASE"/>
    <property type="match status" value="1"/>
</dbReference>
<dbReference type="SUPFAM" id="SSF54593">
    <property type="entry name" value="Glyoxalase/Bleomycin resistance protein/Dihydroxybiphenyl dioxygenase"/>
    <property type="match status" value="1"/>
</dbReference>
<dbReference type="InterPro" id="IPR005956">
    <property type="entry name" value="4OHPhenylPyrv_dOase"/>
</dbReference>
<dbReference type="InterPro" id="IPR037523">
    <property type="entry name" value="VOC_core"/>
</dbReference>
<proteinExistence type="inferred from homology"/>
<dbReference type="RefSeq" id="WP_194040366.1">
    <property type="nucleotide sequence ID" value="NZ_JADEXF010000010.1"/>
</dbReference>
<name>A0ABR9TT04_9NOSO</name>
<dbReference type="CDD" id="cd08342">
    <property type="entry name" value="HPPD_N_like"/>
    <property type="match status" value="1"/>
</dbReference>
<dbReference type="InterPro" id="IPR041735">
    <property type="entry name" value="4OHPhenylPyrv_dOase_C"/>
</dbReference>
<gene>
    <name evidence="7" type="primary">hppD</name>
    <name evidence="7" type="ORF">IQ229_00620</name>
</gene>
<feature type="domain" description="VOC" evidence="6">
    <location>
        <begin position="2"/>
        <end position="129"/>
    </location>
</feature>
<evidence type="ECO:0000256" key="4">
    <source>
        <dbReference type="ARBA" id="ARBA00022737"/>
    </source>
</evidence>
<evidence type="ECO:0000256" key="2">
    <source>
        <dbReference type="ARBA" id="ARBA00005877"/>
    </source>
</evidence>
<feature type="domain" description="VOC" evidence="6">
    <location>
        <begin position="160"/>
        <end position="298"/>
    </location>
</feature>
<comment type="cofactor">
    <cofactor evidence="1">
        <name>Fe cation</name>
        <dbReference type="ChEBI" id="CHEBI:24875"/>
    </cofactor>
</comment>
<dbReference type="PIRSF" id="PIRSF009283">
    <property type="entry name" value="HPP_dOase"/>
    <property type="match status" value="1"/>
</dbReference>
<protein>
    <submittedName>
        <fullName evidence="7">4-hydroxyphenylpyruvate dioxygenase</fullName>
        <ecNumber evidence="7">1.13.11.27</ecNumber>
    </submittedName>
</protein>
<sequence length="365" mass="40728">MKIDHVHFYVEDAKVWRDWFVRHLGFQAATDRISSFHTCTEVVKNGSVCFFLSSPLLPTSPVAEFLRQYPPGVADVAFAVEDVEGAIALAQKHGATILQPIQERQVGTALIKCGKIAAWGGLTHTLIERSLVSGHLSLVFDKGQMTNDKGQITNDNTFTAIDHIVLNVAVGELDRAVAWYEKILNFQPQQAFKIKTNRSALHSQVMVSHNGSVQLPINEPASKNSQIQEFLDVNRGPGIQHIALRTTNLVSAIAKFRASGLSLLSVPQTYYSQLKQRPGITLSPLELEAIAQQEILVDWQECTPLEEGNTAPLLLQIFTQPIFEQPTFFFEFIERRFQAQGFGEGNFRALFEAIESEQIKRGTLQ</sequence>
<dbReference type="Proteomes" id="UP000647836">
    <property type="component" value="Unassembled WGS sequence"/>
</dbReference>
<organism evidence="7 8">
    <name type="scientific">Nostoc cf. edaphicum LEGE 07299</name>
    <dbReference type="NCBI Taxonomy" id="2777974"/>
    <lineage>
        <taxon>Bacteria</taxon>
        <taxon>Bacillati</taxon>
        <taxon>Cyanobacteriota</taxon>
        <taxon>Cyanophyceae</taxon>
        <taxon>Nostocales</taxon>
        <taxon>Nostocaceae</taxon>
        <taxon>Nostoc</taxon>
    </lineage>
</organism>
<keyword evidence="5" id="KW-0408">Iron</keyword>
<dbReference type="EC" id="1.13.11.27" evidence="7"/>